<proteinExistence type="predicted"/>
<gene>
    <name evidence="1" type="ORF">EDD80_101220</name>
</gene>
<name>A0A4R3L0U7_9SPHI</name>
<dbReference type="RefSeq" id="WP_132127491.1">
    <property type="nucleotide sequence ID" value="NZ_CP042432.1"/>
</dbReference>
<organism evidence="1 2">
    <name type="scientific">Anseongella ginsenosidimutans</name>
    <dbReference type="NCBI Taxonomy" id="496056"/>
    <lineage>
        <taxon>Bacteria</taxon>
        <taxon>Pseudomonadati</taxon>
        <taxon>Bacteroidota</taxon>
        <taxon>Sphingobacteriia</taxon>
        <taxon>Sphingobacteriales</taxon>
        <taxon>Sphingobacteriaceae</taxon>
        <taxon>Anseongella</taxon>
    </lineage>
</organism>
<accession>A0A4R3L0U7</accession>
<comment type="caution">
    <text evidence="1">The sequence shown here is derived from an EMBL/GenBank/DDBJ whole genome shotgun (WGS) entry which is preliminary data.</text>
</comment>
<protein>
    <recommendedName>
        <fullName evidence="3">Protein SCO1/2</fullName>
    </recommendedName>
</protein>
<dbReference type="OrthoDB" id="9811998at2"/>
<dbReference type="EMBL" id="SMAD01000001">
    <property type="protein sequence ID" value="TCS90022.1"/>
    <property type="molecule type" value="Genomic_DNA"/>
</dbReference>
<reference evidence="1 2" key="1">
    <citation type="submission" date="2019-03" db="EMBL/GenBank/DDBJ databases">
        <title>Genomic Encyclopedia of Type Strains, Phase IV (KMG-IV): sequencing the most valuable type-strain genomes for metagenomic binning, comparative biology and taxonomic classification.</title>
        <authorList>
            <person name="Goeker M."/>
        </authorList>
    </citation>
    <scope>NUCLEOTIDE SEQUENCE [LARGE SCALE GENOMIC DNA]</scope>
    <source>
        <strain evidence="1 2">DSM 21100</strain>
    </source>
</reference>
<evidence type="ECO:0000313" key="2">
    <source>
        <dbReference type="Proteomes" id="UP000295807"/>
    </source>
</evidence>
<keyword evidence="2" id="KW-1185">Reference proteome</keyword>
<dbReference type="AlphaFoldDB" id="A0A4R3L0U7"/>
<dbReference type="Proteomes" id="UP000295807">
    <property type="component" value="Unassembled WGS sequence"/>
</dbReference>
<evidence type="ECO:0008006" key="3">
    <source>
        <dbReference type="Google" id="ProtNLM"/>
    </source>
</evidence>
<evidence type="ECO:0000313" key="1">
    <source>
        <dbReference type="EMBL" id="TCS90022.1"/>
    </source>
</evidence>
<sequence length="222" mass="24763">MGLSKRLKKTVLALFVLVIPGICYMLLRTGTNYYHSLPVYGPEGAIELSDSLPDSAWFKFNLSRFISPGGEVPALDSKMYVAGFLRGPVSAEAETLAVNMVRLAKTYYDLKRLKFVAFIATDSTETITPSEELLLSYAGEGEKWLRLRMPEAAIGKVMREGLLFAPNSSSGTGLPMSDTLVLIDSRKRIRGYYDGTSYFATDTLEDEISVLWKEEMNRDDNE</sequence>